<gene>
    <name evidence="1" type="ORF">NCTC10736_02014</name>
</gene>
<protein>
    <submittedName>
        <fullName evidence="1">Uncharacterized protein</fullName>
    </submittedName>
</protein>
<organism evidence="1 2">
    <name type="scientific">Shewanella morhuae</name>
    <dbReference type="NCBI Taxonomy" id="365591"/>
    <lineage>
        <taxon>Bacteria</taxon>
        <taxon>Pseudomonadati</taxon>
        <taxon>Pseudomonadota</taxon>
        <taxon>Gammaproteobacteria</taxon>
        <taxon>Alteromonadales</taxon>
        <taxon>Shewanellaceae</taxon>
        <taxon>Shewanella</taxon>
    </lineage>
</organism>
<proteinExistence type="predicted"/>
<dbReference type="EMBL" id="UGYV01000001">
    <property type="protein sequence ID" value="SUI77352.1"/>
    <property type="molecule type" value="Genomic_DNA"/>
</dbReference>
<sequence>MLLGSFFCLYFNTIMPNAYRFKSTSRTFLSTDTTTLRHHYF</sequence>
<name>A0A380AAJ5_9GAMM</name>
<reference evidence="1 2" key="1">
    <citation type="submission" date="2018-06" db="EMBL/GenBank/DDBJ databases">
        <authorList>
            <consortium name="Pathogen Informatics"/>
            <person name="Doyle S."/>
        </authorList>
    </citation>
    <scope>NUCLEOTIDE SEQUENCE [LARGE SCALE GENOMIC DNA]</scope>
    <source>
        <strain evidence="1 2">NCTC10736</strain>
    </source>
</reference>
<dbReference type="Proteomes" id="UP000255061">
    <property type="component" value="Unassembled WGS sequence"/>
</dbReference>
<accession>A0A380AAJ5</accession>
<dbReference type="AlphaFoldDB" id="A0A380AAJ5"/>
<evidence type="ECO:0000313" key="1">
    <source>
        <dbReference type="EMBL" id="SUI77352.1"/>
    </source>
</evidence>
<evidence type="ECO:0000313" key="2">
    <source>
        <dbReference type="Proteomes" id="UP000255061"/>
    </source>
</evidence>